<gene>
    <name evidence="1" type="ORF">CALMAC_LOCUS17847</name>
</gene>
<keyword evidence="2" id="KW-1185">Reference proteome</keyword>
<name>A0A653DJ35_CALMS</name>
<accession>A0A653DJ35</accession>
<dbReference type="AlphaFoldDB" id="A0A653DJ35"/>
<evidence type="ECO:0000313" key="1">
    <source>
        <dbReference type="EMBL" id="VEN60034.1"/>
    </source>
</evidence>
<sequence>MKRSYSKKNYRGLLMKRDLKQELLVKDREHVPDNERVLNGYKSPIVDSNRLKENETQTTPVKHIPTTISPAPVMLEYC</sequence>
<reference evidence="1 2" key="1">
    <citation type="submission" date="2019-01" db="EMBL/GenBank/DDBJ databases">
        <authorList>
            <person name="Sayadi A."/>
        </authorList>
    </citation>
    <scope>NUCLEOTIDE SEQUENCE [LARGE SCALE GENOMIC DNA]</scope>
</reference>
<dbReference type="Proteomes" id="UP000410492">
    <property type="component" value="Unassembled WGS sequence"/>
</dbReference>
<organism evidence="1 2">
    <name type="scientific">Callosobruchus maculatus</name>
    <name type="common">Southern cowpea weevil</name>
    <name type="synonym">Pulse bruchid</name>
    <dbReference type="NCBI Taxonomy" id="64391"/>
    <lineage>
        <taxon>Eukaryota</taxon>
        <taxon>Metazoa</taxon>
        <taxon>Ecdysozoa</taxon>
        <taxon>Arthropoda</taxon>
        <taxon>Hexapoda</taxon>
        <taxon>Insecta</taxon>
        <taxon>Pterygota</taxon>
        <taxon>Neoptera</taxon>
        <taxon>Endopterygota</taxon>
        <taxon>Coleoptera</taxon>
        <taxon>Polyphaga</taxon>
        <taxon>Cucujiformia</taxon>
        <taxon>Chrysomeloidea</taxon>
        <taxon>Chrysomelidae</taxon>
        <taxon>Bruchinae</taxon>
        <taxon>Bruchini</taxon>
        <taxon>Callosobruchus</taxon>
    </lineage>
</organism>
<dbReference type="EMBL" id="CAACVG010012276">
    <property type="protein sequence ID" value="VEN60034.1"/>
    <property type="molecule type" value="Genomic_DNA"/>
</dbReference>
<evidence type="ECO:0000313" key="2">
    <source>
        <dbReference type="Proteomes" id="UP000410492"/>
    </source>
</evidence>
<proteinExistence type="predicted"/>
<protein>
    <submittedName>
        <fullName evidence="1">Uncharacterized protein</fullName>
    </submittedName>
</protein>